<feature type="transmembrane region" description="Helical" evidence="1">
    <location>
        <begin position="26"/>
        <end position="44"/>
    </location>
</feature>
<dbReference type="EMBL" id="BONH01000028">
    <property type="protein sequence ID" value="GIG00454.1"/>
    <property type="molecule type" value="Genomic_DNA"/>
</dbReference>
<reference evidence="2 3" key="1">
    <citation type="submission" date="2021-01" db="EMBL/GenBank/DDBJ databases">
        <title>Whole genome shotgun sequence of Catellatospora citrea NBRC 14495.</title>
        <authorList>
            <person name="Komaki H."/>
            <person name="Tamura T."/>
        </authorList>
    </citation>
    <scope>NUCLEOTIDE SEQUENCE [LARGE SCALE GENOMIC DNA]</scope>
    <source>
        <strain evidence="2 3">NBRC 14495</strain>
    </source>
</reference>
<keyword evidence="3" id="KW-1185">Reference proteome</keyword>
<dbReference type="AlphaFoldDB" id="A0A8J3P1D9"/>
<keyword evidence="1" id="KW-1133">Transmembrane helix</keyword>
<keyword evidence="1" id="KW-0812">Transmembrane</keyword>
<feature type="transmembrane region" description="Helical" evidence="1">
    <location>
        <begin position="135"/>
        <end position="158"/>
    </location>
</feature>
<name>A0A8J3P1D9_9ACTN</name>
<evidence type="ECO:0000313" key="2">
    <source>
        <dbReference type="EMBL" id="GIG00454.1"/>
    </source>
</evidence>
<organism evidence="2 3">
    <name type="scientific">Catellatospora citrea</name>
    <dbReference type="NCBI Taxonomy" id="53366"/>
    <lineage>
        <taxon>Bacteria</taxon>
        <taxon>Bacillati</taxon>
        <taxon>Actinomycetota</taxon>
        <taxon>Actinomycetes</taxon>
        <taxon>Micromonosporales</taxon>
        <taxon>Micromonosporaceae</taxon>
        <taxon>Catellatospora</taxon>
    </lineage>
</organism>
<feature type="transmembrane region" description="Helical" evidence="1">
    <location>
        <begin position="178"/>
        <end position="197"/>
    </location>
</feature>
<protein>
    <recommendedName>
        <fullName evidence="4">DUF2975 family protein</fullName>
    </recommendedName>
</protein>
<evidence type="ECO:0000313" key="3">
    <source>
        <dbReference type="Proteomes" id="UP000659904"/>
    </source>
</evidence>
<feature type="transmembrane region" description="Helical" evidence="1">
    <location>
        <begin position="92"/>
        <end position="109"/>
    </location>
</feature>
<evidence type="ECO:0000256" key="1">
    <source>
        <dbReference type="SAM" id="Phobius"/>
    </source>
</evidence>
<keyword evidence="1" id="KW-0472">Membrane</keyword>
<dbReference type="Proteomes" id="UP000659904">
    <property type="component" value="Unassembled WGS sequence"/>
</dbReference>
<comment type="caution">
    <text evidence="2">The sequence shown here is derived from an EMBL/GenBank/DDBJ whole genome shotgun (WGS) entry which is preliminary data.</text>
</comment>
<evidence type="ECO:0008006" key="4">
    <source>
        <dbReference type="Google" id="ProtNLM"/>
    </source>
</evidence>
<gene>
    <name evidence="2" type="ORF">Cci01nite_55470</name>
</gene>
<dbReference type="InterPro" id="IPR021354">
    <property type="entry name" value="DUF2975"/>
</dbReference>
<accession>A0A8J3P1D9</accession>
<proteinExistence type="predicted"/>
<dbReference type="Pfam" id="PF11188">
    <property type="entry name" value="DUF2975"/>
    <property type="match status" value="1"/>
</dbReference>
<sequence length="206" mass="21991">MAGEAVVDEGKRLTKWLRRLRGTAEFVYIASLCGSVAMLVVAFIPRSPVVLALPTTLLTGLDRIGGVATGVVVYPMGEVVFEVTDPTLAQRMLYLATILPGLLLVADIARRLARLLKSAQDTDPFTTQTVRELTLVAKITAFGGLAVYAVGNVAMWLLASTMLDSGARVDPVQSPVGWLAVGFIFAAFAQLIARGVAMRTELDTVI</sequence>